<dbReference type="GO" id="GO:0015099">
    <property type="term" value="F:nickel cation transmembrane transporter activity"/>
    <property type="evidence" value="ECO:0007669"/>
    <property type="project" value="UniProtKB-UniRule"/>
</dbReference>
<feature type="transmembrane region" description="Helical" evidence="13">
    <location>
        <begin position="54"/>
        <end position="77"/>
    </location>
</feature>
<keyword evidence="8 13" id="KW-1133">Transmembrane helix</keyword>
<evidence type="ECO:0000256" key="11">
    <source>
        <dbReference type="ARBA" id="ARBA00023136"/>
    </source>
</evidence>
<keyword evidence="6" id="KW-0533">Nickel</keyword>
<comment type="subcellular location">
    <subcellularLocation>
        <location evidence="2 13">Cell membrane</location>
        <topology evidence="2 13">Multi-pass membrane protein</topology>
    </subcellularLocation>
</comment>
<keyword evidence="9" id="KW-0406">Ion transport</keyword>
<dbReference type="Proteomes" id="UP000035489">
    <property type="component" value="Unassembled WGS sequence"/>
</dbReference>
<keyword evidence="11 13" id="KW-0472">Membrane</keyword>
<dbReference type="PATRIC" id="fig|1225564.3.peg.129"/>
<name>A0A0H1R459_9HYPH</name>
<evidence type="ECO:0000256" key="3">
    <source>
        <dbReference type="ARBA" id="ARBA00022426"/>
    </source>
</evidence>
<evidence type="ECO:0000256" key="4">
    <source>
        <dbReference type="ARBA" id="ARBA00022448"/>
    </source>
</evidence>
<gene>
    <name evidence="14" type="ORF">AA309_28040</name>
</gene>
<keyword evidence="15" id="KW-1185">Reference proteome</keyword>
<feature type="transmembrane region" description="Helical" evidence="13">
    <location>
        <begin position="89"/>
        <end position="108"/>
    </location>
</feature>
<evidence type="ECO:0000313" key="15">
    <source>
        <dbReference type="Proteomes" id="UP000035489"/>
    </source>
</evidence>
<evidence type="ECO:0000256" key="10">
    <source>
        <dbReference type="ARBA" id="ARBA00023112"/>
    </source>
</evidence>
<sequence length="385" mass="41687">MPDIAEILRAGGNGWIYLPVAVLLGALHGLEPGHSKTMMAAYIVAIRGTIGQAILLGVCAALSHSLIVWIVAMLGLSLGREILNSHFEAWLLIASGVIILGIAAWMLWRTGQSIGWFRRHQHGDHHHGHDHDDHHRRDEVRIIDTGHGVVELSIFEDGVPPRWRLRTISGNAWRAGDVMLSIERGNGSEERFRFVQRDGYLESAGEIPEPHAFTARLRLSHGDHAHTYKVAFAEHHHDYGHHHHGHDHAHQDEDAHEREHAEQIARQLAANGGQVTTGQIALFGITGGLIPCPASITVLLICLQLGQLTLGAATVAAFSLGLAITMVSIGVAAAWGVHHASKRINLSDRILRHLPLASAGLVATLGMIMLVQGVVDLAAPATALS</sequence>
<evidence type="ECO:0000256" key="8">
    <source>
        <dbReference type="ARBA" id="ARBA00022989"/>
    </source>
</evidence>
<protein>
    <recommendedName>
        <fullName evidence="13">Nickel/cobalt efflux system</fullName>
    </recommendedName>
</protein>
<dbReference type="InterPro" id="IPR011541">
    <property type="entry name" value="Ni/Co_transpt_high_affinity"/>
</dbReference>
<feature type="transmembrane region" description="Helical" evidence="13">
    <location>
        <begin position="280"/>
        <end position="306"/>
    </location>
</feature>
<comment type="caution">
    <text evidence="14">The sequence shown here is derived from an EMBL/GenBank/DDBJ whole genome shotgun (WGS) entry which is preliminary data.</text>
</comment>
<keyword evidence="4 13" id="KW-0813">Transport</keyword>
<keyword evidence="7 13" id="KW-0812">Transmembrane</keyword>
<keyword evidence="3" id="KW-0171">Cobalt transport</keyword>
<dbReference type="GO" id="GO:0006824">
    <property type="term" value="P:cobalt ion transport"/>
    <property type="evidence" value="ECO:0007669"/>
    <property type="project" value="UniProtKB-KW"/>
</dbReference>
<feature type="transmembrane region" description="Helical" evidence="13">
    <location>
        <begin position="15"/>
        <end position="33"/>
    </location>
</feature>
<accession>A0A0H1R459</accession>
<dbReference type="OrthoDB" id="271709at2"/>
<evidence type="ECO:0000313" key="14">
    <source>
        <dbReference type="EMBL" id="KLK90000.1"/>
    </source>
</evidence>
<evidence type="ECO:0000256" key="2">
    <source>
        <dbReference type="ARBA" id="ARBA00004651"/>
    </source>
</evidence>
<comment type="function">
    <text evidence="1">Efflux system for nickel and cobalt.</text>
</comment>
<dbReference type="GO" id="GO:0046583">
    <property type="term" value="F:monoatomic cation efflux transmembrane transporter activity"/>
    <property type="evidence" value="ECO:0007669"/>
    <property type="project" value="TreeGrafter"/>
</dbReference>
<evidence type="ECO:0000256" key="5">
    <source>
        <dbReference type="ARBA" id="ARBA00022475"/>
    </source>
</evidence>
<reference evidence="14 15" key="1">
    <citation type="submission" date="2015-05" db="EMBL/GenBank/DDBJ databases">
        <title>Draft genome sequence of Microvirga vignae strain BR3299, a novel nitrogen fixing bacteria isolated from Brazil semi-aired region.</title>
        <authorList>
            <person name="Zilli J.E."/>
            <person name="Passos S.R."/>
            <person name="Leite J."/>
            <person name="Baldani J.I."/>
            <person name="Xavier G.R."/>
            <person name="Rumjaneck N.G."/>
            <person name="Simoes-Araujo J.L."/>
        </authorList>
    </citation>
    <scope>NUCLEOTIDE SEQUENCE [LARGE SCALE GENOMIC DNA]</scope>
    <source>
        <strain evidence="14 15">BR3299</strain>
    </source>
</reference>
<dbReference type="PANTHER" id="PTHR40659:SF1">
    <property type="entry name" value="NICKEL_COBALT EFFLUX SYSTEM RCNA"/>
    <property type="match status" value="1"/>
</dbReference>
<organism evidence="14 15">
    <name type="scientific">Microvirga vignae</name>
    <dbReference type="NCBI Taxonomy" id="1225564"/>
    <lineage>
        <taxon>Bacteria</taxon>
        <taxon>Pseudomonadati</taxon>
        <taxon>Pseudomonadota</taxon>
        <taxon>Alphaproteobacteria</taxon>
        <taxon>Hyphomicrobiales</taxon>
        <taxon>Methylobacteriaceae</taxon>
        <taxon>Microvirga</taxon>
    </lineage>
</organism>
<dbReference type="Pfam" id="PF03824">
    <property type="entry name" value="NicO"/>
    <property type="match status" value="2"/>
</dbReference>
<dbReference type="GO" id="GO:0010045">
    <property type="term" value="P:response to nickel cation"/>
    <property type="evidence" value="ECO:0007669"/>
    <property type="project" value="TreeGrafter"/>
</dbReference>
<dbReference type="EMBL" id="LCYG01000103">
    <property type="protein sequence ID" value="KLK90000.1"/>
    <property type="molecule type" value="Genomic_DNA"/>
</dbReference>
<evidence type="ECO:0000256" key="12">
    <source>
        <dbReference type="ARBA" id="ARBA00023285"/>
    </source>
</evidence>
<comment type="similarity">
    <text evidence="13">Belongs to the NiCoT transporter (TC 2.A.52) family.</text>
</comment>
<keyword evidence="10" id="KW-0921">Nickel transport</keyword>
<evidence type="ECO:0000256" key="6">
    <source>
        <dbReference type="ARBA" id="ARBA00022596"/>
    </source>
</evidence>
<dbReference type="PANTHER" id="PTHR40659">
    <property type="entry name" value="NICKEL/COBALT EFFLUX SYSTEM RCNA"/>
    <property type="match status" value="1"/>
</dbReference>
<evidence type="ECO:0000256" key="13">
    <source>
        <dbReference type="RuleBase" id="RU362101"/>
    </source>
</evidence>
<keyword evidence="5" id="KW-1003">Cell membrane</keyword>
<feature type="transmembrane region" description="Helical" evidence="13">
    <location>
        <begin position="312"/>
        <end position="335"/>
    </location>
</feature>
<proteinExistence type="inferred from homology"/>
<evidence type="ECO:0000256" key="1">
    <source>
        <dbReference type="ARBA" id="ARBA00002510"/>
    </source>
</evidence>
<evidence type="ECO:0000256" key="7">
    <source>
        <dbReference type="ARBA" id="ARBA00022692"/>
    </source>
</evidence>
<dbReference type="GO" id="GO:0005886">
    <property type="term" value="C:plasma membrane"/>
    <property type="evidence" value="ECO:0007669"/>
    <property type="project" value="UniProtKB-SubCell"/>
</dbReference>
<dbReference type="GO" id="GO:0032025">
    <property type="term" value="P:response to cobalt ion"/>
    <property type="evidence" value="ECO:0007669"/>
    <property type="project" value="TreeGrafter"/>
</dbReference>
<dbReference type="AlphaFoldDB" id="A0A0H1R459"/>
<feature type="transmembrane region" description="Helical" evidence="13">
    <location>
        <begin position="356"/>
        <end position="375"/>
    </location>
</feature>
<evidence type="ECO:0000256" key="9">
    <source>
        <dbReference type="ARBA" id="ARBA00023065"/>
    </source>
</evidence>
<dbReference type="RefSeq" id="WP_047192322.1">
    <property type="nucleotide sequence ID" value="NZ_LCYG01000103.1"/>
</dbReference>
<keyword evidence="12" id="KW-0170">Cobalt</keyword>
<dbReference type="InterPro" id="IPR051224">
    <property type="entry name" value="NiCoT_RcnA"/>
</dbReference>